<gene>
    <name evidence="2" type="ORF">GCM10010515_41940</name>
</gene>
<organism evidence="2 3">
    <name type="scientific">Streptomyces fructofermentans</name>
    <dbReference type="NCBI Taxonomy" id="152141"/>
    <lineage>
        <taxon>Bacteria</taxon>
        <taxon>Bacillati</taxon>
        <taxon>Actinomycetota</taxon>
        <taxon>Actinomycetes</taxon>
        <taxon>Kitasatosporales</taxon>
        <taxon>Streptomycetaceae</taxon>
        <taxon>Streptomyces</taxon>
    </lineage>
</organism>
<feature type="region of interest" description="Disordered" evidence="1">
    <location>
        <begin position="79"/>
        <end position="141"/>
    </location>
</feature>
<keyword evidence="3" id="KW-1185">Reference proteome</keyword>
<feature type="compositionally biased region" description="Pro residues" evidence="1">
    <location>
        <begin position="84"/>
        <end position="101"/>
    </location>
</feature>
<dbReference type="RefSeq" id="WP_190037078.1">
    <property type="nucleotide sequence ID" value="NZ_BMWD01000014.1"/>
</dbReference>
<evidence type="ECO:0008006" key="4">
    <source>
        <dbReference type="Google" id="ProtNLM"/>
    </source>
</evidence>
<dbReference type="EMBL" id="BMWD01000014">
    <property type="protein sequence ID" value="GGX69903.1"/>
    <property type="molecule type" value="Genomic_DNA"/>
</dbReference>
<sequence length="179" mass="19033">MTVPQPAPHLSPADLAQHALDGARTPWSAEAVRHLRACAACRSRLAAFERVVAAGRSTYPYEALVPPAPRVWEAISSEVRADAAPPPAHRPPAPAPSPPDATRPNLPRGPAAPPVTPTHAAPDAPEPPAHAEPPPRTSAPGVHRRAVGLALRLAPVRFLCRLLRAAIRPFRRPVRGRRG</sequence>
<comment type="caution">
    <text evidence="2">The sequence shown here is derived from an EMBL/GenBank/DDBJ whole genome shotgun (WGS) entry which is preliminary data.</text>
</comment>
<protein>
    <recommendedName>
        <fullName evidence="4">Zinc-finger domain-containing protein</fullName>
    </recommendedName>
</protein>
<dbReference type="Proteomes" id="UP000645555">
    <property type="component" value="Unassembled WGS sequence"/>
</dbReference>
<feature type="compositionally biased region" description="Pro residues" evidence="1">
    <location>
        <begin position="124"/>
        <end position="137"/>
    </location>
</feature>
<proteinExistence type="predicted"/>
<dbReference type="AlphaFoldDB" id="A0A918KNJ5"/>
<reference evidence="2" key="1">
    <citation type="journal article" date="2014" name="Int. J. Syst. Evol. Microbiol.">
        <title>Complete genome sequence of Corynebacterium casei LMG S-19264T (=DSM 44701T), isolated from a smear-ripened cheese.</title>
        <authorList>
            <consortium name="US DOE Joint Genome Institute (JGI-PGF)"/>
            <person name="Walter F."/>
            <person name="Albersmeier A."/>
            <person name="Kalinowski J."/>
            <person name="Ruckert C."/>
        </authorList>
    </citation>
    <scope>NUCLEOTIDE SEQUENCE</scope>
    <source>
        <strain evidence="2">JCM 4956</strain>
    </source>
</reference>
<evidence type="ECO:0000256" key="1">
    <source>
        <dbReference type="SAM" id="MobiDB-lite"/>
    </source>
</evidence>
<name>A0A918KNJ5_9ACTN</name>
<evidence type="ECO:0000313" key="2">
    <source>
        <dbReference type="EMBL" id="GGX69903.1"/>
    </source>
</evidence>
<reference evidence="2" key="2">
    <citation type="submission" date="2020-09" db="EMBL/GenBank/DDBJ databases">
        <authorList>
            <person name="Sun Q."/>
            <person name="Ohkuma M."/>
        </authorList>
    </citation>
    <scope>NUCLEOTIDE SEQUENCE</scope>
    <source>
        <strain evidence="2">JCM 4956</strain>
    </source>
</reference>
<accession>A0A918KNJ5</accession>
<evidence type="ECO:0000313" key="3">
    <source>
        <dbReference type="Proteomes" id="UP000645555"/>
    </source>
</evidence>